<accession>A0A811RCE8</accession>
<evidence type="ECO:0000313" key="2">
    <source>
        <dbReference type="Proteomes" id="UP000604825"/>
    </source>
</evidence>
<evidence type="ECO:0000313" key="1">
    <source>
        <dbReference type="EMBL" id="CAD6267667.1"/>
    </source>
</evidence>
<keyword evidence="2" id="KW-1185">Reference proteome</keyword>
<organism evidence="1 2">
    <name type="scientific">Miscanthus lutarioriparius</name>
    <dbReference type="NCBI Taxonomy" id="422564"/>
    <lineage>
        <taxon>Eukaryota</taxon>
        <taxon>Viridiplantae</taxon>
        <taxon>Streptophyta</taxon>
        <taxon>Embryophyta</taxon>
        <taxon>Tracheophyta</taxon>
        <taxon>Spermatophyta</taxon>
        <taxon>Magnoliopsida</taxon>
        <taxon>Liliopsida</taxon>
        <taxon>Poales</taxon>
        <taxon>Poaceae</taxon>
        <taxon>PACMAD clade</taxon>
        <taxon>Panicoideae</taxon>
        <taxon>Andropogonodae</taxon>
        <taxon>Andropogoneae</taxon>
        <taxon>Saccharinae</taxon>
        <taxon>Miscanthus</taxon>
    </lineage>
</organism>
<dbReference type="EMBL" id="CAJGYO010000014">
    <property type="protein sequence ID" value="CAD6267667.1"/>
    <property type="molecule type" value="Genomic_DNA"/>
</dbReference>
<gene>
    <name evidence="1" type="ORF">NCGR_LOCUS50972</name>
</gene>
<proteinExistence type="predicted"/>
<name>A0A811RCE8_9POAL</name>
<comment type="caution">
    <text evidence="1">The sequence shown here is derived from an EMBL/GenBank/DDBJ whole genome shotgun (WGS) entry which is preliminary data.</text>
</comment>
<reference evidence="1" key="1">
    <citation type="submission" date="2020-10" db="EMBL/GenBank/DDBJ databases">
        <authorList>
            <person name="Han B."/>
            <person name="Lu T."/>
            <person name="Zhao Q."/>
            <person name="Huang X."/>
            <person name="Zhao Y."/>
        </authorList>
    </citation>
    <scope>NUCLEOTIDE SEQUENCE</scope>
</reference>
<sequence>MLLRLGLGGGATSGGGGGGARAGLRQCGLQAAAEEPTADRPVLRLPRWVGRRGHHHRVWPQLATPLWPCGCAEPTADSHRSPGAPSLSCSSAYFTPRSGICCRGELLLLMDLCMIGDLGLGWEAMTLAALICDTGQRKALKVNRHLSEGAAAGLLAGRCKPTMAYETIKKLLKLADVMPLISFEF</sequence>
<dbReference type="AlphaFoldDB" id="A0A811RCE8"/>
<dbReference type="Proteomes" id="UP000604825">
    <property type="component" value="Unassembled WGS sequence"/>
</dbReference>
<protein>
    <submittedName>
        <fullName evidence="1">Uncharacterized protein</fullName>
    </submittedName>
</protein>